<sequence>MPAADEPEQDLDPVEEPREELELEPKDVDESSEEPKEEPEESKGESDSEGPKKDSDNSEEFEPRDPEDLSDDHAPGSTDSPAHDGPEQSPPLSKPDLDNNISDKPTANHDTKASAHTKSSKTSAAPKLKSGSNPITHGRHPDKHKPPPGSGGFPPGLGPLPQSGKPFGGIGPGPIPPTSHGKKCLGVKWPCGKRGAKSTPSPPPKAKEPAKLRKPMPPDPRLKENKQPWYVCNRGKKSTGPSKPKSNVAGPSKPAKPVPSTGRHPQLVPPTYDQSQAAYGHDQKVSSKARTPGDTPPRTGLSKANQPRSTANGHIRDPNQTVKAKRN</sequence>
<feature type="compositionally biased region" description="Basic and acidic residues" evidence="1">
    <location>
        <begin position="41"/>
        <end position="74"/>
    </location>
</feature>
<protein>
    <submittedName>
        <fullName evidence="2">Uncharacterized protein</fullName>
    </submittedName>
</protein>
<dbReference type="EMBL" id="SSOP01000007">
    <property type="protein sequence ID" value="KAB5595622.1"/>
    <property type="molecule type" value="Genomic_DNA"/>
</dbReference>
<evidence type="ECO:0000313" key="2">
    <source>
        <dbReference type="EMBL" id="KAB5595622.1"/>
    </source>
</evidence>
<feature type="compositionally biased region" description="Acidic residues" evidence="1">
    <location>
        <begin position="30"/>
        <end position="40"/>
    </location>
</feature>
<dbReference type="AlphaFoldDB" id="A0A5N5QV27"/>
<feature type="compositionally biased region" description="Acidic residues" evidence="1">
    <location>
        <begin position="1"/>
        <end position="22"/>
    </location>
</feature>
<comment type="caution">
    <text evidence="2">The sequence shown here is derived from an EMBL/GenBank/DDBJ whole genome shotgun (WGS) entry which is preliminary data.</text>
</comment>
<name>A0A5N5QV27_9AGAM</name>
<dbReference type="Proteomes" id="UP000383932">
    <property type="component" value="Unassembled WGS sequence"/>
</dbReference>
<feature type="compositionally biased region" description="Low complexity" evidence="1">
    <location>
        <begin position="114"/>
        <end position="130"/>
    </location>
</feature>
<evidence type="ECO:0000313" key="3">
    <source>
        <dbReference type="Proteomes" id="UP000383932"/>
    </source>
</evidence>
<reference evidence="2 3" key="1">
    <citation type="journal article" date="2019" name="Fungal Biol. Biotechnol.">
        <title>Draft genome sequence of fastidious pathogen Ceratobasidium theobromae, which causes vascular-streak dieback in Theobroma cacao.</title>
        <authorList>
            <person name="Ali S.S."/>
            <person name="Asman A."/>
            <person name="Shao J."/>
            <person name="Firmansyah A.P."/>
            <person name="Susilo A.W."/>
            <person name="Rosmana A."/>
            <person name="McMahon P."/>
            <person name="Junaid M."/>
            <person name="Guest D."/>
            <person name="Kheng T.Y."/>
            <person name="Meinhardt L.W."/>
            <person name="Bailey B.A."/>
        </authorList>
    </citation>
    <scope>NUCLEOTIDE SEQUENCE [LARGE SCALE GENOMIC DNA]</scope>
    <source>
        <strain evidence="2 3">CT2</strain>
    </source>
</reference>
<accession>A0A5N5QV27</accession>
<proteinExistence type="predicted"/>
<feature type="compositionally biased region" description="Polar residues" evidence="1">
    <location>
        <begin position="302"/>
        <end position="327"/>
    </location>
</feature>
<feature type="region of interest" description="Disordered" evidence="1">
    <location>
        <begin position="1"/>
        <end position="327"/>
    </location>
</feature>
<evidence type="ECO:0000256" key="1">
    <source>
        <dbReference type="SAM" id="MobiDB-lite"/>
    </source>
</evidence>
<gene>
    <name evidence="2" type="ORF">CTheo_860</name>
</gene>
<organism evidence="2 3">
    <name type="scientific">Ceratobasidium theobromae</name>
    <dbReference type="NCBI Taxonomy" id="1582974"/>
    <lineage>
        <taxon>Eukaryota</taxon>
        <taxon>Fungi</taxon>
        <taxon>Dikarya</taxon>
        <taxon>Basidiomycota</taxon>
        <taxon>Agaricomycotina</taxon>
        <taxon>Agaricomycetes</taxon>
        <taxon>Cantharellales</taxon>
        <taxon>Ceratobasidiaceae</taxon>
        <taxon>Ceratobasidium</taxon>
    </lineage>
</organism>
<keyword evidence="3" id="KW-1185">Reference proteome</keyword>